<proteinExistence type="predicted"/>
<protein>
    <submittedName>
        <fullName evidence="1">Uncharacterized protein</fullName>
    </submittedName>
</protein>
<dbReference type="EMBL" id="HACA01013621">
    <property type="protein sequence ID" value="CDW30982.1"/>
    <property type="molecule type" value="Transcribed_RNA"/>
</dbReference>
<name>A0A0K2TZ74_LEPSM</name>
<reference evidence="1" key="1">
    <citation type="submission" date="2014-05" db="EMBL/GenBank/DDBJ databases">
        <authorList>
            <person name="Chronopoulou M."/>
        </authorList>
    </citation>
    <scope>NUCLEOTIDE SEQUENCE</scope>
    <source>
        <tissue evidence="1">Whole organism</tissue>
    </source>
</reference>
<accession>A0A0K2TZ74</accession>
<dbReference type="AlphaFoldDB" id="A0A0K2TZ74"/>
<sequence length="89" mass="10524">MKIKIRRQGEDDENIGFDFSKPLGQRIIPGFKHSDYRTFENSAFEEEARIRKLENDRGLAFVHDAINEGSKESCVYIVFVFFNRLFLYL</sequence>
<organism evidence="1">
    <name type="scientific">Lepeophtheirus salmonis</name>
    <name type="common">Salmon louse</name>
    <name type="synonym">Caligus salmonis</name>
    <dbReference type="NCBI Taxonomy" id="72036"/>
    <lineage>
        <taxon>Eukaryota</taxon>
        <taxon>Metazoa</taxon>
        <taxon>Ecdysozoa</taxon>
        <taxon>Arthropoda</taxon>
        <taxon>Crustacea</taxon>
        <taxon>Multicrustacea</taxon>
        <taxon>Hexanauplia</taxon>
        <taxon>Copepoda</taxon>
        <taxon>Siphonostomatoida</taxon>
        <taxon>Caligidae</taxon>
        <taxon>Lepeophtheirus</taxon>
    </lineage>
</organism>
<evidence type="ECO:0000313" key="1">
    <source>
        <dbReference type="EMBL" id="CDW30982.1"/>
    </source>
</evidence>